<keyword evidence="2 4" id="KW-0728">SH3 domain</keyword>
<dbReference type="PANTHER" id="PTHR45653">
    <property type="entry name" value="DEDICATOR OF CYTOKINESIS"/>
    <property type="match status" value="1"/>
</dbReference>
<organism evidence="10 11">
    <name type="scientific">Tegillarca granosa</name>
    <name type="common">Malaysian cockle</name>
    <name type="synonym">Anadara granosa</name>
    <dbReference type="NCBI Taxonomy" id="220873"/>
    <lineage>
        <taxon>Eukaryota</taxon>
        <taxon>Metazoa</taxon>
        <taxon>Spiralia</taxon>
        <taxon>Lophotrochozoa</taxon>
        <taxon>Mollusca</taxon>
        <taxon>Bivalvia</taxon>
        <taxon>Autobranchia</taxon>
        <taxon>Pteriomorphia</taxon>
        <taxon>Arcoida</taxon>
        <taxon>Arcoidea</taxon>
        <taxon>Arcidae</taxon>
        <taxon>Tegillarca</taxon>
    </lineage>
</organism>
<reference evidence="10 11" key="1">
    <citation type="submission" date="2022-12" db="EMBL/GenBank/DDBJ databases">
        <title>Chromosome-level genome of Tegillarca granosa.</title>
        <authorList>
            <person name="Kim J."/>
        </authorList>
    </citation>
    <scope>NUCLEOTIDE SEQUENCE [LARGE SCALE GENOMIC DNA]</scope>
    <source>
        <strain evidence="10">Teg-2019</strain>
        <tissue evidence="10">Adductor muscle</tissue>
    </source>
</reference>
<dbReference type="Gene3D" id="1.20.1270.350">
    <property type="entry name" value="Dedicator of cytokinesis N-terminal subdomain"/>
    <property type="match status" value="1"/>
</dbReference>
<feature type="transmembrane region" description="Helical" evidence="7">
    <location>
        <begin position="566"/>
        <end position="590"/>
    </location>
</feature>
<feature type="transmembrane region" description="Helical" evidence="7">
    <location>
        <begin position="445"/>
        <end position="466"/>
    </location>
</feature>
<comment type="subcellular location">
    <subcellularLocation>
        <location evidence="1">Cytoplasm</location>
    </subcellularLocation>
</comment>
<feature type="domain" description="SH3" evidence="8">
    <location>
        <begin position="9"/>
        <end position="75"/>
    </location>
</feature>
<evidence type="ECO:0000259" key="8">
    <source>
        <dbReference type="PROSITE" id="PS50002"/>
    </source>
</evidence>
<keyword evidence="7" id="KW-1133">Transmembrane helix</keyword>
<comment type="caution">
    <text evidence="10">The sequence shown here is derived from an EMBL/GenBank/DDBJ whole genome shotgun (WGS) entry which is preliminary data.</text>
</comment>
<evidence type="ECO:0000256" key="5">
    <source>
        <dbReference type="PROSITE-ProRule" id="PRU00983"/>
    </source>
</evidence>
<evidence type="ECO:0000313" key="11">
    <source>
        <dbReference type="Proteomes" id="UP001217089"/>
    </source>
</evidence>
<accession>A0ABQ9EAG5</accession>
<dbReference type="InterPro" id="IPR026791">
    <property type="entry name" value="DOCK"/>
</dbReference>
<keyword evidence="11" id="KW-1185">Reference proteome</keyword>
<dbReference type="InterPro" id="IPR032376">
    <property type="entry name" value="DOCK_N"/>
</dbReference>
<keyword evidence="7" id="KW-0812">Transmembrane</keyword>
<dbReference type="InterPro" id="IPR027007">
    <property type="entry name" value="C2_DOCK-type_domain"/>
</dbReference>
<keyword evidence="7" id="KW-0472">Membrane</keyword>
<dbReference type="Proteomes" id="UP001217089">
    <property type="component" value="Unassembled WGS sequence"/>
</dbReference>
<sequence length="1449" mass="167675">MADNFWKPSKKKYGVAIFNFKNSNVKGSLNLEVGDTVHILEEYGSGSSGWYRGVSMKNKALKGIFPRCLIHIKECEVDNEGPYETITPLDDSMVKEMTYVFREWWGTWKQHFLQLGSSDMLESMVSTMKELIVYRKKLVGDALTHDQSKELKLEIAQLVDWVNSNLGMDLVPRANGEQMDTDTCSIIQLYRIHLQSAKNAKALMPKRRKTISTSRTSGEGKSVHTCHVLVKFRSSQCFVGDESLVYFSLYHSAERKFISEQFKVHLNKNGMAYEVDKLDTYYGLFTELSTENIEKHLYIVARIYRYGKMLSDNKKMAHTYRRPYGVGVVSMKEVEHMSSHDEEYECSMKVQVLTDNNESSFSELHDSLIKRLYGQSNKLALSVSAQEKNINYGLMLAFKIFHGELQTVRHEQPILFNKGIAIIQKPSFSDIINPVCNLLVQHSRFIFVHCCALLKFYFLIYIYFYFKFDREVRNDLYVTLDCADFERGGKKAQKNVEVVVKVFDKNGSQIKNCISYGCGVDAEDSFSSSVYYHNNNPKWNETIRLHFKESEFKVSQNKFLKNNVEILIFLPILLLFLGIQVISLCMQAVLKVLESSFIFMFIFLFYLLSVESTRSKGEKRPYGFCFLKVTDDDDIVIADNSHDLCLYKCDNLNKLTIQDYVYLPCLIDDYGDTRPKSVFVGGPLSPSSPYARSGKENITITTKLCSTKFTQTRDLLGILKWRSSKDSIEKNIDTMMKLKGAEIIKFLQDILNALFGMLSDDTIHCKVKIFQALVYVLNLLTDSRFENFNPVLENYFTETFSSPVAYRDLMTCFSKGIRNHMKGGPFTAAMALKVMEQLFSMMTTADKPEFYKGLTDLFDSFGVLLYQTNDRLKISQMALLSNLHKVYGPLMTVITQPKMAELVRDVINQMPNKREIPEDVHRNKMEFIQETINSDLFKNDESRSVLLPLCLSQIRYCLIERCLLSQAAGTLGDILNNLFLFKQTINIQQDVSTVVISLFEVIIQTVLNLCERGCVADEVLSLDTPCLNDDDLDRKSLDSIFMDTKRHTLAPHQGHKTLAAQSSPKPKRQTSSSDTLNRSTFFFATEINNYKYHLKKGDMIACMTEMLRLMDESHYNRILQIFSNTIPLKDFLQKVLLTFQELLKPGIFPLDWTVMRMVTNNIIFTAVEYFSQALTTHFLKGESFDIELWSHYFNLAVTFITQPDLQLERFSEAKRDRIKEKYQDMRILMGHQIQILWENLASNRRHFIPSLIGPFLQVTLVPEKELRTATLPIFFDMMECEQKTSGHFHLVENELIEKLDIIITTENQGDEEFKDLFKTILLDRVQSEPSLQENGGTFILSVTNLLERLLDYRQVIDGDENRDKRMHCTFNILVSKSFEYTKLGPSPVKKILFTLNVFDIKLSMFFFFQKNLEYLQIIIFLWKYRPIVYNSHLNKTRSDKNFKFIFSHS</sequence>
<dbReference type="CDD" id="cd11872">
    <property type="entry name" value="SH3_DOCK_AB"/>
    <property type="match status" value="1"/>
</dbReference>
<name>A0ABQ9EAG5_TEGGR</name>
<evidence type="ECO:0000256" key="2">
    <source>
        <dbReference type="ARBA" id="ARBA00022443"/>
    </source>
</evidence>
<dbReference type="Pfam" id="PF23554">
    <property type="entry name" value="TPR_DOCK"/>
    <property type="match status" value="1"/>
</dbReference>
<evidence type="ECO:0000313" key="10">
    <source>
        <dbReference type="EMBL" id="KAJ8302317.1"/>
    </source>
</evidence>
<evidence type="ECO:0000256" key="4">
    <source>
        <dbReference type="PROSITE-ProRule" id="PRU00192"/>
    </source>
</evidence>
<dbReference type="Gene3D" id="2.30.30.40">
    <property type="entry name" value="SH3 Domains"/>
    <property type="match status" value="1"/>
</dbReference>
<dbReference type="InterPro" id="IPR036028">
    <property type="entry name" value="SH3-like_dom_sf"/>
</dbReference>
<evidence type="ECO:0000256" key="3">
    <source>
        <dbReference type="ARBA" id="ARBA00022490"/>
    </source>
</evidence>
<gene>
    <name evidence="10" type="ORF">KUTeg_021304</name>
</gene>
<feature type="compositionally biased region" description="Polar residues" evidence="6">
    <location>
        <begin position="1059"/>
        <end position="1074"/>
    </location>
</feature>
<protein>
    <submittedName>
        <fullName evidence="10">Uncharacterized protein</fullName>
    </submittedName>
</protein>
<dbReference type="Pfam" id="PF16172">
    <property type="entry name" value="DOCK_N"/>
    <property type="match status" value="1"/>
</dbReference>
<evidence type="ECO:0000256" key="6">
    <source>
        <dbReference type="SAM" id="MobiDB-lite"/>
    </source>
</evidence>
<dbReference type="SUPFAM" id="SSF50044">
    <property type="entry name" value="SH3-domain"/>
    <property type="match status" value="1"/>
</dbReference>
<dbReference type="SMART" id="SM00326">
    <property type="entry name" value="SH3"/>
    <property type="match status" value="1"/>
</dbReference>
<dbReference type="Pfam" id="PF14429">
    <property type="entry name" value="DOCK-C2"/>
    <property type="match status" value="2"/>
</dbReference>
<dbReference type="InterPro" id="IPR035892">
    <property type="entry name" value="C2_domain_sf"/>
</dbReference>
<evidence type="ECO:0000256" key="7">
    <source>
        <dbReference type="SAM" id="Phobius"/>
    </source>
</evidence>
<dbReference type="PANTHER" id="PTHR45653:SF12">
    <property type="entry name" value="SPONGE, ISOFORM E"/>
    <property type="match status" value="1"/>
</dbReference>
<feature type="region of interest" description="Disordered" evidence="6">
    <location>
        <begin position="1053"/>
        <end position="1074"/>
    </location>
</feature>
<dbReference type="InterPro" id="IPR042455">
    <property type="entry name" value="DOCK_N_sub1"/>
</dbReference>
<evidence type="ECO:0000259" key="9">
    <source>
        <dbReference type="PROSITE" id="PS51650"/>
    </source>
</evidence>
<dbReference type="InterPro" id="IPR056372">
    <property type="entry name" value="TPR_DOCK"/>
</dbReference>
<feature type="domain" description="C2 DOCK-type" evidence="9">
    <location>
        <begin position="473"/>
        <end position="705"/>
    </location>
</feature>
<keyword evidence="3" id="KW-0963">Cytoplasm</keyword>
<dbReference type="PROSITE" id="PS51650">
    <property type="entry name" value="C2_DOCK"/>
    <property type="match status" value="1"/>
</dbReference>
<evidence type="ECO:0000256" key="1">
    <source>
        <dbReference type="ARBA" id="ARBA00004496"/>
    </source>
</evidence>
<comment type="similarity">
    <text evidence="5">Belongs to the DOCK family.</text>
</comment>
<dbReference type="PROSITE" id="PS50002">
    <property type="entry name" value="SH3"/>
    <property type="match status" value="1"/>
</dbReference>
<dbReference type="InterPro" id="IPR001452">
    <property type="entry name" value="SH3_domain"/>
</dbReference>
<dbReference type="EMBL" id="JARBDR010000918">
    <property type="protein sequence ID" value="KAJ8302317.1"/>
    <property type="molecule type" value="Genomic_DNA"/>
</dbReference>
<dbReference type="Pfam" id="PF07653">
    <property type="entry name" value="SH3_2"/>
    <property type="match status" value="1"/>
</dbReference>
<proteinExistence type="inferred from homology"/>
<dbReference type="Gene3D" id="2.60.40.150">
    <property type="entry name" value="C2 domain"/>
    <property type="match status" value="1"/>
</dbReference>